<evidence type="ECO:0000313" key="3">
    <source>
        <dbReference type="Proteomes" id="UP000831537"/>
    </source>
</evidence>
<sequence length="95" mass="10946">MSSKEKDNFLYALGSYCLQARKSKGYTRQQVAEVIDMSVDGLEKFEKGDSNVTIYFITNLFAFLDIPKSVLTDLHTEYLNEAMQERITHMGNRIK</sequence>
<dbReference type="Proteomes" id="UP000831537">
    <property type="component" value="Chromosome"/>
</dbReference>
<dbReference type="CDD" id="cd00093">
    <property type="entry name" value="HTH_XRE"/>
    <property type="match status" value="1"/>
</dbReference>
<dbReference type="PROSITE" id="PS50943">
    <property type="entry name" value="HTH_CROC1"/>
    <property type="match status" value="1"/>
</dbReference>
<dbReference type="InterPro" id="IPR010982">
    <property type="entry name" value="Lambda_DNA-bd_dom_sf"/>
</dbReference>
<keyword evidence="3" id="KW-1185">Reference proteome</keyword>
<evidence type="ECO:0000259" key="1">
    <source>
        <dbReference type="PROSITE" id="PS50943"/>
    </source>
</evidence>
<dbReference type="InterPro" id="IPR001387">
    <property type="entry name" value="Cro/C1-type_HTH"/>
</dbReference>
<organism evidence="2 3">
    <name type="scientific">Gracilibacillus salinarum</name>
    <dbReference type="NCBI Taxonomy" id="2932255"/>
    <lineage>
        <taxon>Bacteria</taxon>
        <taxon>Bacillati</taxon>
        <taxon>Bacillota</taxon>
        <taxon>Bacilli</taxon>
        <taxon>Bacillales</taxon>
        <taxon>Bacillaceae</taxon>
        <taxon>Gracilibacillus</taxon>
    </lineage>
</organism>
<dbReference type="SUPFAM" id="SSF47413">
    <property type="entry name" value="lambda repressor-like DNA-binding domains"/>
    <property type="match status" value="1"/>
</dbReference>
<evidence type="ECO:0000313" key="2">
    <source>
        <dbReference type="EMBL" id="UOQ87001.1"/>
    </source>
</evidence>
<dbReference type="Pfam" id="PF01381">
    <property type="entry name" value="HTH_3"/>
    <property type="match status" value="1"/>
</dbReference>
<proteinExistence type="predicted"/>
<name>A0ABY4GS28_9BACI</name>
<dbReference type="RefSeq" id="WP_244747432.1">
    <property type="nucleotide sequence ID" value="NZ_CP095071.1"/>
</dbReference>
<reference evidence="2 3" key="1">
    <citation type="submission" date="2022-04" db="EMBL/GenBank/DDBJ databases">
        <title>Gracilibacillus sp. isolated from saltern.</title>
        <authorList>
            <person name="Won M."/>
            <person name="Lee C.-M."/>
            <person name="Woen H.-Y."/>
            <person name="Kwon S.-W."/>
        </authorList>
    </citation>
    <scope>NUCLEOTIDE SEQUENCE [LARGE SCALE GENOMIC DNA]</scope>
    <source>
        <strain evidence="2 3">SSPM10-3</strain>
    </source>
</reference>
<protein>
    <submittedName>
        <fullName evidence="2">Helix-turn-helix transcriptional regulator</fullName>
    </submittedName>
</protein>
<feature type="domain" description="HTH cro/C1-type" evidence="1">
    <location>
        <begin position="19"/>
        <end position="71"/>
    </location>
</feature>
<gene>
    <name evidence="2" type="ORF">MUN87_09010</name>
</gene>
<dbReference type="EMBL" id="CP095071">
    <property type="protein sequence ID" value="UOQ87001.1"/>
    <property type="molecule type" value="Genomic_DNA"/>
</dbReference>
<accession>A0ABY4GS28</accession>
<dbReference type="Gene3D" id="1.10.260.40">
    <property type="entry name" value="lambda repressor-like DNA-binding domains"/>
    <property type="match status" value="1"/>
</dbReference>